<proteinExistence type="predicted"/>
<name>A0ACC8EP99_9PEZI</name>
<dbReference type="Proteomes" id="UP000250078">
    <property type="component" value="Unassembled WGS sequence"/>
</dbReference>
<sequence>YYNAYSIMLKGRASTFYYNYLVGKGYDFNRIIYKIRCYFEIEENKQQYILKWRKTTFLRIITMNLGISRLNYL</sequence>
<organism evidence="1 2">
    <name type="scientific">Cenococcum geophilum 1.58</name>
    <dbReference type="NCBI Taxonomy" id="794803"/>
    <lineage>
        <taxon>Eukaryota</taxon>
        <taxon>Fungi</taxon>
        <taxon>Dikarya</taxon>
        <taxon>Ascomycota</taxon>
        <taxon>Pezizomycotina</taxon>
        <taxon>Dothideomycetes</taxon>
        <taxon>Pleosporomycetidae</taxon>
        <taxon>Gloniales</taxon>
        <taxon>Gloniaceae</taxon>
        <taxon>Cenococcum</taxon>
    </lineage>
</organism>
<keyword evidence="2" id="KW-1185">Reference proteome</keyword>
<evidence type="ECO:0000313" key="1">
    <source>
        <dbReference type="EMBL" id="OCK88187.1"/>
    </source>
</evidence>
<gene>
    <name evidence="1" type="ORF">K441DRAFT_590308</name>
</gene>
<feature type="non-terminal residue" evidence="1">
    <location>
        <position position="1"/>
    </location>
</feature>
<reference evidence="1 2" key="1">
    <citation type="journal article" date="2016" name="Nat. Commun.">
        <title>Ectomycorrhizal ecology is imprinted in the genome of the dominant symbiotic fungus Cenococcum geophilum.</title>
        <authorList>
            <consortium name="DOE Joint Genome Institute"/>
            <person name="Peter M."/>
            <person name="Kohler A."/>
            <person name="Ohm R.A."/>
            <person name="Kuo A."/>
            <person name="Krutzmann J."/>
            <person name="Morin E."/>
            <person name="Arend M."/>
            <person name="Barry K.W."/>
            <person name="Binder M."/>
            <person name="Choi C."/>
            <person name="Clum A."/>
            <person name="Copeland A."/>
            <person name="Grisel N."/>
            <person name="Haridas S."/>
            <person name="Kipfer T."/>
            <person name="LaButti K."/>
            <person name="Lindquist E."/>
            <person name="Lipzen A."/>
            <person name="Maire R."/>
            <person name="Meier B."/>
            <person name="Mihaltcheva S."/>
            <person name="Molinier V."/>
            <person name="Murat C."/>
            <person name="Poggeler S."/>
            <person name="Quandt C.A."/>
            <person name="Sperisen C."/>
            <person name="Tritt A."/>
            <person name="Tisserant E."/>
            <person name="Crous P.W."/>
            <person name="Henrissat B."/>
            <person name="Nehls U."/>
            <person name="Egli S."/>
            <person name="Spatafora J.W."/>
            <person name="Grigoriev I.V."/>
            <person name="Martin F.M."/>
        </authorList>
    </citation>
    <scope>NUCLEOTIDE SEQUENCE [LARGE SCALE GENOMIC DNA]</scope>
    <source>
        <strain evidence="1 2">1.58</strain>
    </source>
</reference>
<protein>
    <submittedName>
        <fullName evidence="1">Uncharacterized protein</fullName>
    </submittedName>
</protein>
<accession>A0ACC8EP99</accession>
<dbReference type="EMBL" id="KV748247">
    <property type="protein sequence ID" value="OCK88187.1"/>
    <property type="molecule type" value="Genomic_DNA"/>
</dbReference>
<evidence type="ECO:0000313" key="2">
    <source>
        <dbReference type="Proteomes" id="UP000250078"/>
    </source>
</evidence>